<evidence type="ECO:0000259" key="5">
    <source>
        <dbReference type="Pfam" id="PF01609"/>
    </source>
</evidence>
<dbReference type="NCBIfam" id="NF033581">
    <property type="entry name" value="transpos_IS5_4"/>
    <property type="match status" value="1"/>
</dbReference>
<keyword evidence="4" id="KW-0233">DNA recombination</keyword>
<comment type="similarity">
    <text evidence="1">Belongs to the transposase 11 family.</text>
</comment>
<dbReference type="InterPro" id="IPR002559">
    <property type="entry name" value="Transposase_11"/>
</dbReference>
<accession>A0A158DQ39</accession>
<evidence type="ECO:0000313" key="7">
    <source>
        <dbReference type="Proteomes" id="UP000054870"/>
    </source>
</evidence>
<comment type="caution">
    <text evidence="6">The sequence shown here is derived from an EMBL/GenBank/DDBJ whole genome shotgun (WGS) entry which is preliminary data.</text>
</comment>
<keyword evidence="3" id="KW-0238">DNA-binding</keyword>
<feature type="domain" description="Transposase IS4-like" evidence="5">
    <location>
        <begin position="101"/>
        <end position="275"/>
    </location>
</feature>
<dbReference type="GO" id="GO:0004803">
    <property type="term" value="F:transposase activity"/>
    <property type="evidence" value="ECO:0007669"/>
    <property type="project" value="InterPro"/>
</dbReference>
<dbReference type="EMBL" id="FCOF02000089">
    <property type="protein sequence ID" value="SAK96718.1"/>
    <property type="molecule type" value="Genomic_DNA"/>
</dbReference>
<organism evidence="6 7">
    <name type="scientific">Caballeronia catudaia</name>
    <dbReference type="NCBI Taxonomy" id="1777136"/>
    <lineage>
        <taxon>Bacteria</taxon>
        <taxon>Pseudomonadati</taxon>
        <taxon>Pseudomonadota</taxon>
        <taxon>Betaproteobacteria</taxon>
        <taxon>Burkholderiales</taxon>
        <taxon>Burkholderiaceae</taxon>
        <taxon>Caballeronia</taxon>
    </lineage>
</organism>
<protein>
    <submittedName>
        <fullName evidence="6">Transposase IS4 family protein</fullName>
    </submittedName>
</protein>
<dbReference type="InterPro" id="IPR047959">
    <property type="entry name" value="Transpos_IS5"/>
</dbReference>
<evidence type="ECO:0000313" key="6">
    <source>
        <dbReference type="EMBL" id="SAK96718.1"/>
    </source>
</evidence>
<evidence type="ECO:0000256" key="3">
    <source>
        <dbReference type="ARBA" id="ARBA00023125"/>
    </source>
</evidence>
<dbReference type="Pfam" id="PF01609">
    <property type="entry name" value="DDE_Tnp_1"/>
    <property type="match status" value="1"/>
</dbReference>
<dbReference type="GO" id="GO:0003677">
    <property type="term" value="F:DNA binding"/>
    <property type="evidence" value="ECO:0007669"/>
    <property type="project" value="UniProtKB-KW"/>
</dbReference>
<sequence>MKRQIGFAEAEIAGKKRDEAPTLLGGDGDDRAVAAFDVCNRTALPEGHARPSADGIDLAVENVPDATTLLKFRRLLIEHDLTRKLFDEIGISLCERGLMMKEGTLVDATIIEAPPSTKNAGKSRDPEMHQTKKGNEWHFGMKAHVGVDAESGLVHSVAGTAANVSDVSQAHLLLHGHEEEAFADAGYIGVDKRDEMKGKAVKWHVAAKRGKIKAMQGGPLKELVTALEGTKAQIRSRVEHPFHIVKNLFHHRKTRYKGLAKNTAQLFSLFALANLVIARNLLRSVHGSTPSRV</sequence>
<keyword evidence="7" id="KW-1185">Reference proteome</keyword>
<dbReference type="GO" id="GO:0006313">
    <property type="term" value="P:DNA transposition"/>
    <property type="evidence" value="ECO:0007669"/>
    <property type="project" value="InterPro"/>
</dbReference>
<evidence type="ECO:0000256" key="2">
    <source>
        <dbReference type="ARBA" id="ARBA00022578"/>
    </source>
</evidence>
<evidence type="ECO:0000256" key="4">
    <source>
        <dbReference type="ARBA" id="ARBA00023172"/>
    </source>
</evidence>
<name>A0A158DQ39_9BURK</name>
<proteinExistence type="inferred from homology"/>
<keyword evidence="2" id="KW-0815">Transposition</keyword>
<dbReference type="Proteomes" id="UP000054870">
    <property type="component" value="Unassembled WGS sequence"/>
</dbReference>
<reference evidence="6" key="1">
    <citation type="submission" date="2016-01" db="EMBL/GenBank/DDBJ databases">
        <authorList>
            <person name="Peeters C."/>
        </authorList>
    </citation>
    <scope>NUCLEOTIDE SEQUENCE [LARGE SCALE GENOMIC DNA]</scope>
    <source>
        <strain evidence="6">LMG 29318</strain>
    </source>
</reference>
<dbReference type="PANTHER" id="PTHR35604:SF2">
    <property type="entry name" value="TRANSPOSASE INSH FOR INSERTION SEQUENCE ELEMENT IS5A-RELATED"/>
    <property type="match status" value="1"/>
</dbReference>
<dbReference type="PANTHER" id="PTHR35604">
    <property type="entry name" value="TRANSPOSASE INSH FOR INSERTION SEQUENCE ELEMENT IS5A-RELATED"/>
    <property type="match status" value="1"/>
</dbReference>
<evidence type="ECO:0000256" key="1">
    <source>
        <dbReference type="ARBA" id="ARBA00010075"/>
    </source>
</evidence>
<dbReference type="AlphaFoldDB" id="A0A158DQ39"/>
<gene>
    <name evidence="6" type="ORF">AWB75_07039</name>
</gene>